<protein>
    <submittedName>
        <fullName evidence="1">Uncharacterized protein</fullName>
    </submittedName>
</protein>
<reference evidence="1" key="1">
    <citation type="journal article" date="2017" name="Syst. Appl. Microbiol.">
        <title>Soybeans inoculated with root zone soils of Canadian native legumes harbour diverse and novel Bradyrhizobium spp. that possess agricultural potential.</title>
        <authorList>
            <person name="Bromfield E.S.P."/>
            <person name="Cloutier S."/>
            <person name="Tambong J.T."/>
            <person name="Tran Thi T.V."/>
        </authorList>
    </citation>
    <scope>NUCLEOTIDE SEQUENCE</scope>
    <source>
        <strain evidence="1">1S5</strain>
    </source>
</reference>
<gene>
    <name evidence="1" type="ORF">HAP41_0000006015</name>
</gene>
<dbReference type="EMBL" id="CP096255">
    <property type="protein sequence ID" value="UPT88635.1"/>
    <property type="molecule type" value="Genomic_DNA"/>
</dbReference>
<sequence>MPQENRKCVDCRFAEKIQDDTQRQCRRAAPTNGSSVGAWPRVKLDDWCYLFEARGGAQASTSATDSAKLATAASWDAVVADINKTVAAGGHGP</sequence>
<organism evidence="1 2">
    <name type="scientific">Bradyrhizobium barranii subsp. apii</name>
    <dbReference type="NCBI Taxonomy" id="2819348"/>
    <lineage>
        <taxon>Bacteria</taxon>
        <taxon>Pseudomonadati</taxon>
        <taxon>Pseudomonadota</taxon>
        <taxon>Alphaproteobacteria</taxon>
        <taxon>Hyphomicrobiales</taxon>
        <taxon>Nitrobacteraceae</taxon>
        <taxon>Bradyrhizobium</taxon>
        <taxon>Bradyrhizobium barranii</taxon>
    </lineage>
</organism>
<name>A0A8T5VR90_9BRAD</name>
<dbReference type="AlphaFoldDB" id="A0A8T5VR90"/>
<evidence type="ECO:0000313" key="1">
    <source>
        <dbReference type="EMBL" id="UPT88635.1"/>
    </source>
</evidence>
<evidence type="ECO:0000313" key="2">
    <source>
        <dbReference type="Proteomes" id="UP000551709"/>
    </source>
</evidence>
<accession>A0A8T5VR90</accession>
<proteinExistence type="predicted"/>
<dbReference type="RefSeq" id="WP_166104357.1">
    <property type="nucleotide sequence ID" value="NZ_CP096255.1"/>
</dbReference>
<reference evidence="1" key="2">
    <citation type="submission" date="2022-04" db="EMBL/GenBank/DDBJ databases">
        <authorList>
            <person name="Bromfield E.S.P."/>
            <person name="Cloutier S."/>
        </authorList>
    </citation>
    <scope>NUCLEOTIDE SEQUENCE</scope>
    <source>
        <strain evidence="1">1S5</strain>
    </source>
</reference>
<dbReference type="Proteomes" id="UP000551709">
    <property type="component" value="Chromosome"/>
</dbReference>